<proteinExistence type="predicted"/>
<comment type="caution">
    <text evidence="1">The sequence shown here is derived from an EMBL/GenBank/DDBJ whole genome shotgun (WGS) entry which is preliminary data.</text>
</comment>
<gene>
    <name evidence="1" type="ORF">LCGC14_1088010</name>
</gene>
<dbReference type="AlphaFoldDB" id="A0A0F9MDF4"/>
<reference evidence="1" key="1">
    <citation type="journal article" date="2015" name="Nature">
        <title>Complex archaea that bridge the gap between prokaryotes and eukaryotes.</title>
        <authorList>
            <person name="Spang A."/>
            <person name="Saw J.H."/>
            <person name="Jorgensen S.L."/>
            <person name="Zaremba-Niedzwiedzka K."/>
            <person name="Martijn J."/>
            <person name="Lind A.E."/>
            <person name="van Eijk R."/>
            <person name="Schleper C."/>
            <person name="Guy L."/>
            <person name="Ettema T.J."/>
        </authorList>
    </citation>
    <scope>NUCLEOTIDE SEQUENCE</scope>
</reference>
<name>A0A0F9MDF4_9ZZZZ</name>
<protein>
    <recommendedName>
        <fullName evidence="2">Zinc finger/thioredoxin putative domain-containing protein</fullName>
    </recommendedName>
</protein>
<evidence type="ECO:0000313" key="1">
    <source>
        <dbReference type="EMBL" id="KKN05370.1"/>
    </source>
</evidence>
<organism evidence="1">
    <name type="scientific">marine sediment metagenome</name>
    <dbReference type="NCBI Taxonomy" id="412755"/>
    <lineage>
        <taxon>unclassified sequences</taxon>
        <taxon>metagenomes</taxon>
        <taxon>ecological metagenomes</taxon>
    </lineage>
</organism>
<accession>A0A0F9MDF4</accession>
<evidence type="ECO:0008006" key="2">
    <source>
        <dbReference type="Google" id="ProtNLM"/>
    </source>
</evidence>
<dbReference type="EMBL" id="LAZR01004813">
    <property type="protein sequence ID" value="KKN05370.1"/>
    <property type="molecule type" value="Genomic_DNA"/>
</dbReference>
<sequence>MTTYVICDNCSSKFKSPIQVQNLETNTIKGNRTKCPLCHEETLIENRNMIND</sequence>